<protein>
    <recommendedName>
        <fullName evidence="1">GerMN domain-containing protein</fullName>
    </recommendedName>
</protein>
<accession>A0A6J4JZZ6</accession>
<sequence length="58" mass="6258">MDNGVATADFSQELRAYGGGAARAQLIRAQITRTLLQFPSVREVRIVVEGQSDGVLQP</sequence>
<reference evidence="2" key="1">
    <citation type="submission" date="2020-02" db="EMBL/GenBank/DDBJ databases">
        <authorList>
            <person name="Meier V. D."/>
        </authorList>
    </citation>
    <scope>NUCLEOTIDE SEQUENCE</scope>
    <source>
        <strain evidence="2">AVDCRST_MAG26</strain>
    </source>
</reference>
<feature type="domain" description="GerMN" evidence="1">
    <location>
        <begin position="3"/>
        <end position="52"/>
    </location>
</feature>
<evidence type="ECO:0000259" key="1">
    <source>
        <dbReference type="Pfam" id="PF10646"/>
    </source>
</evidence>
<name>A0A6J4JZZ6_9CHLR</name>
<dbReference type="Pfam" id="PF10646">
    <property type="entry name" value="Germane"/>
    <property type="match status" value="1"/>
</dbReference>
<dbReference type="EMBL" id="CADCTK010000974">
    <property type="protein sequence ID" value="CAA9291968.1"/>
    <property type="molecule type" value="Genomic_DNA"/>
</dbReference>
<proteinExistence type="predicted"/>
<dbReference type="AlphaFoldDB" id="A0A6J4JZZ6"/>
<dbReference type="InterPro" id="IPR019606">
    <property type="entry name" value="GerMN"/>
</dbReference>
<organism evidence="2">
    <name type="scientific">uncultured Chloroflexia bacterium</name>
    <dbReference type="NCBI Taxonomy" id="1672391"/>
    <lineage>
        <taxon>Bacteria</taxon>
        <taxon>Bacillati</taxon>
        <taxon>Chloroflexota</taxon>
        <taxon>Chloroflexia</taxon>
        <taxon>environmental samples</taxon>
    </lineage>
</organism>
<gene>
    <name evidence="2" type="ORF">AVDCRST_MAG26-4161</name>
</gene>
<evidence type="ECO:0000313" key="2">
    <source>
        <dbReference type="EMBL" id="CAA9291968.1"/>
    </source>
</evidence>